<evidence type="ECO:0000256" key="1">
    <source>
        <dbReference type="ARBA" id="ARBA00022563"/>
    </source>
</evidence>
<proteinExistence type="inferred from homology"/>
<reference evidence="6 7" key="1">
    <citation type="journal article" date="2008" name="PLoS ONE">
        <title>Environmental adaptation: genomic analysis of the piezotolerant and psychrotolerant deep-sea iron reducing bacterium Shewanella piezotolerans WP3.</title>
        <authorList>
            <person name="Wang F."/>
            <person name="Wang J."/>
            <person name="Jian H."/>
            <person name="Zhang B."/>
            <person name="Li S."/>
            <person name="Wang F."/>
            <person name="Zeng X."/>
            <person name="Gao L."/>
            <person name="Bartlett D.H."/>
            <person name="Yu J."/>
            <person name="Hu S."/>
            <person name="Xiao X."/>
        </authorList>
    </citation>
    <scope>NUCLEOTIDE SEQUENCE [LARGE SCALE GENOMIC DNA]</scope>
    <source>
        <strain evidence="7">WP3 / JCM 13877</strain>
    </source>
</reference>
<dbReference type="EMBL" id="CP000472">
    <property type="protein sequence ID" value="ACJ30220.1"/>
    <property type="molecule type" value="Genomic_DNA"/>
</dbReference>
<evidence type="ECO:0000256" key="3">
    <source>
        <dbReference type="HAMAP-Rule" id="MF_01927"/>
    </source>
</evidence>
<protein>
    <recommendedName>
        <fullName evidence="3 4">Formyltetrahydrofolate deformylase</fullName>
        <ecNumber evidence="3 4">3.5.1.10</ecNumber>
    </recommendedName>
    <alternativeName>
        <fullName evidence="3">Formyl-FH(4) hydrolase</fullName>
    </alternativeName>
</protein>
<dbReference type="PROSITE" id="PS51671">
    <property type="entry name" value="ACT"/>
    <property type="match status" value="1"/>
</dbReference>
<evidence type="ECO:0000256" key="4">
    <source>
        <dbReference type="NCBIfam" id="TIGR00655"/>
    </source>
</evidence>
<dbReference type="PANTHER" id="PTHR42706:SF1">
    <property type="entry name" value="FORMYLTETRAHYDROFOLATE DEFORMYLASE 2, MITOCHONDRIAL"/>
    <property type="match status" value="1"/>
</dbReference>
<keyword evidence="2 3" id="KW-0378">Hydrolase</keyword>
<dbReference type="InterPro" id="IPR045865">
    <property type="entry name" value="ACT-like_dom_sf"/>
</dbReference>
<dbReference type="GO" id="GO:0006189">
    <property type="term" value="P:'de novo' IMP biosynthetic process"/>
    <property type="evidence" value="ECO:0007669"/>
    <property type="project" value="UniProtKB-UniRule"/>
</dbReference>
<comment type="function">
    <text evidence="3">Catalyzes the hydrolysis of 10-formyltetrahydrofolate (formyl-FH4) to formate and tetrahydrofolate (FH4).</text>
</comment>
<dbReference type="Gene3D" id="3.30.70.260">
    <property type="match status" value="1"/>
</dbReference>
<dbReference type="SUPFAM" id="SSF55021">
    <property type="entry name" value="ACT-like"/>
    <property type="match status" value="1"/>
</dbReference>
<dbReference type="NCBIfam" id="NF004684">
    <property type="entry name" value="PRK06027.1"/>
    <property type="match status" value="1"/>
</dbReference>
<dbReference type="InterPro" id="IPR004810">
    <property type="entry name" value="PurU"/>
</dbReference>
<name>B8CQ90_SHEPW</name>
<dbReference type="UniPathway" id="UPA00074">
    <property type="reaction ID" value="UER00170"/>
</dbReference>
<dbReference type="AlphaFoldDB" id="B8CQ90"/>
<feature type="active site" evidence="3">
    <location>
        <position position="258"/>
    </location>
</feature>
<dbReference type="InterPro" id="IPR044074">
    <property type="entry name" value="PurU_ACT"/>
</dbReference>
<dbReference type="InterPro" id="IPR002912">
    <property type="entry name" value="ACT_dom"/>
</dbReference>
<dbReference type="NCBIfam" id="TIGR00655">
    <property type="entry name" value="PurU"/>
    <property type="match status" value="1"/>
</dbReference>
<dbReference type="InterPro" id="IPR002376">
    <property type="entry name" value="Formyl_transf_N"/>
</dbReference>
<dbReference type="HAMAP" id="MF_01927">
    <property type="entry name" value="PurU"/>
    <property type="match status" value="1"/>
</dbReference>
<dbReference type="Pfam" id="PF00551">
    <property type="entry name" value="Formyl_trans_N"/>
    <property type="match status" value="1"/>
</dbReference>
<dbReference type="SUPFAM" id="SSF53328">
    <property type="entry name" value="Formyltransferase"/>
    <property type="match status" value="1"/>
</dbReference>
<evidence type="ECO:0000313" key="6">
    <source>
        <dbReference type="EMBL" id="ACJ30220.1"/>
    </source>
</evidence>
<dbReference type="EC" id="3.5.1.10" evidence="3 4"/>
<dbReference type="KEGG" id="swp:swp_3528"/>
<evidence type="ECO:0000259" key="5">
    <source>
        <dbReference type="PROSITE" id="PS51671"/>
    </source>
</evidence>
<dbReference type="PANTHER" id="PTHR42706">
    <property type="entry name" value="FORMYLTETRAHYDROFOLATE DEFORMYLASE"/>
    <property type="match status" value="1"/>
</dbReference>
<dbReference type="Pfam" id="PF01842">
    <property type="entry name" value="ACT"/>
    <property type="match status" value="1"/>
</dbReference>
<sequence length="313" mass="35078">MVGSRLPRLFKPFNVEHGSCHSWHDFLTIPMAARKYMERKVLIIDCADAPGLITKITAACFEHGLNIIKNSEFVDNCQGRFFMRTELEGHFDPACLLEAVRAVLPQQNHTKLVDVGKKRIVVLVTKEAHCIGDLLIKSYSGALDVEIAAVVGNNDVLAALSEKFDVPFHYIDHEGVNRTEHEQAMLKVIATYEPDYLVLAKFMRILTPEFVSHYPDRIINIHHSFLPAFIGASPYRQAWERGVKIIGATAHFVTNSLDEGPIIKQDVIPVDHSYSVEALSKCGRDVEKSVLSKALQLVINEDVVVYGNKTVVF</sequence>
<dbReference type="HOGENOM" id="CLU_038395_3_0_6"/>
<evidence type="ECO:0000256" key="2">
    <source>
        <dbReference type="ARBA" id="ARBA00022801"/>
    </source>
</evidence>
<keyword evidence="1 3" id="KW-0554">One-carbon metabolism</keyword>
<dbReference type="PRINTS" id="PR01575">
    <property type="entry name" value="FFH4HYDRLASE"/>
</dbReference>
<dbReference type="GO" id="GO:0008864">
    <property type="term" value="F:formyltetrahydrofolate deformylase activity"/>
    <property type="evidence" value="ECO:0007669"/>
    <property type="project" value="UniProtKB-UniRule"/>
</dbReference>
<dbReference type="Gene3D" id="3.40.50.170">
    <property type="entry name" value="Formyl transferase, N-terminal domain"/>
    <property type="match status" value="1"/>
</dbReference>
<dbReference type="InterPro" id="IPR036477">
    <property type="entry name" value="Formyl_transf_N_sf"/>
</dbReference>
<accession>B8CQ90</accession>
<organism evidence="6 7">
    <name type="scientific">Shewanella piezotolerans (strain WP3 / JCM 13877)</name>
    <dbReference type="NCBI Taxonomy" id="225849"/>
    <lineage>
        <taxon>Bacteria</taxon>
        <taxon>Pseudomonadati</taxon>
        <taxon>Pseudomonadota</taxon>
        <taxon>Gammaproteobacteria</taxon>
        <taxon>Alteromonadales</taxon>
        <taxon>Shewanellaceae</taxon>
        <taxon>Shewanella</taxon>
    </lineage>
</organism>
<comment type="pathway">
    <text evidence="3">Purine metabolism; IMP biosynthesis via de novo pathway; formate from 10-formyl-5,6,7,8-tetrahydrofolate: step 1/1.</text>
</comment>
<comment type="similarity">
    <text evidence="3">Belongs to the PurU family.</text>
</comment>
<gene>
    <name evidence="3" type="primary">purU</name>
    <name evidence="6" type="ordered locus">swp_3528</name>
</gene>
<comment type="catalytic activity">
    <reaction evidence="3">
        <text>(6R)-10-formyltetrahydrofolate + H2O = (6S)-5,6,7,8-tetrahydrofolate + formate + H(+)</text>
        <dbReference type="Rhea" id="RHEA:19833"/>
        <dbReference type="ChEBI" id="CHEBI:15377"/>
        <dbReference type="ChEBI" id="CHEBI:15378"/>
        <dbReference type="ChEBI" id="CHEBI:15740"/>
        <dbReference type="ChEBI" id="CHEBI:57453"/>
        <dbReference type="ChEBI" id="CHEBI:195366"/>
        <dbReference type="EC" id="3.5.1.10"/>
    </reaction>
</comment>
<feature type="domain" description="ACT" evidence="5">
    <location>
        <begin position="41"/>
        <end position="122"/>
    </location>
</feature>
<keyword evidence="3" id="KW-0658">Purine biosynthesis</keyword>
<dbReference type="eggNOG" id="COG0788">
    <property type="taxonomic scope" value="Bacteria"/>
</dbReference>
<evidence type="ECO:0000313" key="7">
    <source>
        <dbReference type="Proteomes" id="UP000000753"/>
    </source>
</evidence>
<keyword evidence="7" id="KW-1185">Reference proteome</keyword>
<dbReference type="PIRSF" id="PIRSF036480">
    <property type="entry name" value="FormyFH4_hydr"/>
    <property type="match status" value="1"/>
</dbReference>
<dbReference type="GO" id="GO:0006730">
    <property type="term" value="P:one-carbon metabolic process"/>
    <property type="evidence" value="ECO:0007669"/>
    <property type="project" value="UniProtKB-KW"/>
</dbReference>
<dbReference type="Proteomes" id="UP000000753">
    <property type="component" value="Chromosome"/>
</dbReference>
<dbReference type="STRING" id="225849.swp_3528"/>
<dbReference type="CDD" id="cd04875">
    <property type="entry name" value="ACT_F4HF-DF"/>
    <property type="match status" value="1"/>
</dbReference>